<gene>
    <name evidence="1" type="ORF">HPP92_015535</name>
</gene>
<evidence type="ECO:0000313" key="1">
    <source>
        <dbReference type="EMBL" id="KAG0473678.1"/>
    </source>
</evidence>
<protein>
    <submittedName>
        <fullName evidence="1">Uncharacterized protein</fullName>
    </submittedName>
</protein>
<dbReference type="OrthoDB" id="691484at2759"/>
<reference evidence="1 2" key="1">
    <citation type="journal article" date="2020" name="Nat. Food">
        <title>A phased Vanilla planifolia genome enables genetic improvement of flavour and production.</title>
        <authorList>
            <person name="Hasing T."/>
            <person name="Tang H."/>
            <person name="Brym M."/>
            <person name="Khazi F."/>
            <person name="Huang T."/>
            <person name="Chambers A.H."/>
        </authorList>
    </citation>
    <scope>NUCLEOTIDE SEQUENCE [LARGE SCALE GENOMIC DNA]</scope>
    <source>
        <tissue evidence="1">Leaf</tissue>
    </source>
</reference>
<keyword evidence="2" id="KW-1185">Reference proteome</keyword>
<evidence type="ECO:0000313" key="2">
    <source>
        <dbReference type="Proteomes" id="UP000636800"/>
    </source>
</evidence>
<sequence length="173" mass="20159">MTPTTPKFCYFQQLLPTALTSKTRRYYWTYRRFSATLLSAEDAASHSAVKRLTRHLNRCPPSAKIALHVPFFGKFGQRRPRDFGGNQQDLAECGGVAPEQYRYLCCRRHRCLVGRRLLMPLLRLWGFFFYSMGRNGWFQWGPEKMEVWMARIKRNGSGVVARRPAAGIQFLVF</sequence>
<dbReference type="Proteomes" id="UP000636800">
    <property type="component" value="Chromosome 7"/>
</dbReference>
<name>A0A835UTT0_VANPL</name>
<comment type="caution">
    <text evidence="1">The sequence shown here is derived from an EMBL/GenBank/DDBJ whole genome shotgun (WGS) entry which is preliminary data.</text>
</comment>
<dbReference type="AlphaFoldDB" id="A0A835UTT0"/>
<dbReference type="EMBL" id="JADCNL010000007">
    <property type="protein sequence ID" value="KAG0473678.1"/>
    <property type="molecule type" value="Genomic_DNA"/>
</dbReference>
<organism evidence="1 2">
    <name type="scientific">Vanilla planifolia</name>
    <name type="common">Vanilla</name>
    <dbReference type="NCBI Taxonomy" id="51239"/>
    <lineage>
        <taxon>Eukaryota</taxon>
        <taxon>Viridiplantae</taxon>
        <taxon>Streptophyta</taxon>
        <taxon>Embryophyta</taxon>
        <taxon>Tracheophyta</taxon>
        <taxon>Spermatophyta</taxon>
        <taxon>Magnoliopsida</taxon>
        <taxon>Liliopsida</taxon>
        <taxon>Asparagales</taxon>
        <taxon>Orchidaceae</taxon>
        <taxon>Vanilloideae</taxon>
        <taxon>Vanilleae</taxon>
        <taxon>Vanilla</taxon>
    </lineage>
</organism>
<proteinExistence type="predicted"/>
<accession>A0A835UTT0</accession>